<protein>
    <recommendedName>
        <fullName evidence="4">Major facilitator superfamily (MFS) profile domain-containing protein</fullName>
    </recommendedName>
</protein>
<accession>R7VH18</accession>
<comment type="subcellular location">
    <subcellularLocation>
        <location evidence="1">Membrane</location>
        <topology evidence="1">Multi-pass membrane protein</topology>
    </subcellularLocation>
</comment>
<feature type="region of interest" description="Disordered" evidence="2">
    <location>
        <begin position="1"/>
        <end position="59"/>
    </location>
</feature>
<feature type="transmembrane region" description="Helical" evidence="3">
    <location>
        <begin position="386"/>
        <end position="403"/>
    </location>
</feature>
<keyword evidence="3" id="KW-0812">Transmembrane</keyword>
<dbReference type="Proteomes" id="UP000014760">
    <property type="component" value="Unassembled WGS sequence"/>
</dbReference>
<name>R7VH18_CAPTE</name>
<feature type="transmembrane region" description="Helical" evidence="3">
    <location>
        <begin position="294"/>
        <end position="319"/>
    </location>
</feature>
<feature type="transmembrane region" description="Helical" evidence="3">
    <location>
        <begin position="162"/>
        <end position="185"/>
    </location>
</feature>
<dbReference type="OrthoDB" id="6286464at2759"/>
<keyword evidence="3" id="KW-1133">Transmembrane helix</keyword>
<dbReference type="AlphaFoldDB" id="R7VH18"/>
<evidence type="ECO:0000256" key="2">
    <source>
        <dbReference type="SAM" id="MobiDB-lite"/>
    </source>
</evidence>
<dbReference type="EMBL" id="AMQN01004673">
    <property type="status" value="NOT_ANNOTATED_CDS"/>
    <property type="molecule type" value="Genomic_DNA"/>
</dbReference>
<dbReference type="Pfam" id="PF07690">
    <property type="entry name" value="MFS_1"/>
    <property type="match status" value="1"/>
</dbReference>
<dbReference type="OMA" id="YCGGVAM"/>
<reference evidence="7" key="1">
    <citation type="submission" date="2012-12" db="EMBL/GenBank/DDBJ databases">
        <authorList>
            <person name="Hellsten U."/>
            <person name="Grimwood J."/>
            <person name="Chapman J.A."/>
            <person name="Shapiro H."/>
            <person name="Aerts A."/>
            <person name="Otillar R.P."/>
            <person name="Terry A.Y."/>
            <person name="Boore J.L."/>
            <person name="Simakov O."/>
            <person name="Marletaz F."/>
            <person name="Cho S.-J."/>
            <person name="Edsinger-Gonzales E."/>
            <person name="Havlak P."/>
            <person name="Kuo D.-H."/>
            <person name="Larsson T."/>
            <person name="Lv J."/>
            <person name="Arendt D."/>
            <person name="Savage R."/>
            <person name="Osoegawa K."/>
            <person name="de Jong P."/>
            <person name="Lindberg D.R."/>
            <person name="Seaver E.C."/>
            <person name="Weisblat D.A."/>
            <person name="Putnam N.H."/>
            <person name="Grigoriev I.V."/>
            <person name="Rokhsar D.S."/>
        </authorList>
    </citation>
    <scope>NUCLEOTIDE SEQUENCE</scope>
    <source>
        <strain evidence="7">I ESC-2004</strain>
    </source>
</reference>
<feature type="compositionally biased region" description="Acidic residues" evidence="2">
    <location>
        <begin position="1"/>
        <end position="34"/>
    </location>
</feature>
<feature type="transmembrane region" description="Helical" evidence="3">
    <location>
        <begin position="424"/>
        <end position="444"/>
    </location>
</feature>
<feature type="transmembrane region" description="Helical" evidence="3">
    <location>
        <begin position="364"/>
        <end position="380"/>
    </location>
</feature>
<dbReference type="CDD" id="cd17352">
    <property type="entry name" value="MFS_MCT_SLC16"/>
    <property type="match status" value="1"/>
</dbReference>
<feature type="compositionally biased region" description="Polar residues" evidence="2">
    <location>
        <begin position="50"/>
        <end position="59"/>
    </location>
</feature>
<sequence length="494" mass="54725">METVHEEEEQVDVEEEEEKEEEDEEEEEEEEEIDTTSNGAHQLTEKSEPNFGSTASLDNTPKPPDGGYGWVVVVGCMLGHVLVVGTARGFGIFYVALIEKFQMSAAATSLVPSLFNCLRMVLGPLVSWLCDRFTVRKVVIFGGLMYSVGCVASAFATSLFFLTISFGVIAALGAGCIFTPMFVILSQYFDKNKGKAMAFSTLGAGIGTVIMAQLVTFLLGEYSFYGAMLITGGLVLNNCVVGALFRPLPERKPIVKRVLEDIAEEEDPKEEVSKCSRFWHVLKERASLMKNVTFMLHCFTVMGMPFSVNLPLVFIPPLVKEFGIANHRTTAAMLISAMSLSDMCGRFCFGFIFDLKFMRPWRRPFHTTLGILMGSIVTLLSVTQDVAWLVVICAAWGFVESGFHSQRATIQSTFISKRQMSNSVGFMILFQGIGNITCATLAGVMKDIWGSYKYGFVFGGCVMIAFCSLFQLEYIVTQIIAKRRRNRNQKEAVA</sequence>
<dbReference type="EnsemblMetazoa" id="CapteT167012">
    <property type="protein sequence ID" value="CapteP167012"/>
    <property type="gene ID" value="CapteG167012"/>
</dbReference>
<dbReference type="InterPro" id="IPR011701">
    <property type="entry name" value="MFS"/>
</dbReference>
<feature type="transmembrane region" description="Helical" evidence="3">
    <location>
        <begin position="138"/>
        <end position="156"/>
    </location>
</feature>
<gene>
    <name evidence="5" type="ORF">CAPTEDRAFT_167012</name>
</gene>
<dbReference type="Gene3D" id="1.20.1250.20">
    <property type="entry name" value="MFS general substrate transporter like domains"/>
    <property type="match status" value="1"/>
</dbReference>
<dbReference type="PROSITE" id="PS50850">
    <property type="entry name" value="MFS"/>
    <property type="match status" value="1"/>
</dbReference>
<organism evidence="5">
    <name type="scientific">Capitella teleta</name>
    <name type="common">Polychaete worm</name>
    <dbReference type="NCBI Taxonomy" id="283909"/>
    <lineage>
        <taxon>Eukaryota</taxon>
        <taxon>Metazoa</taxon>
        <taxon>Spiralia</taxon>
        <taxon>Lophotrochozoa</taxon>
        <taxon>Annelida</taxon>
        <taxon>Polychaeta</taxon>
        <taxon>Sedentaria</taxon>
        <taxon>Scolecida</taxon>
        <taxon>Capitellidae</taxon>
        <taxon>Capitella</taxon>
    </lineage>
</organism>
<evidence type="ECO:0000313" key="7">
    <source>
        <dbReference type="Proteomes" id="UP000014760"/>
    </source>
</evidence>
<reference evidence="5 7" key="2">
    <citation type="journal article" date="2013" name="Nature">
        <title>Insights into bilaterian evolution from three spiralian genomes.</title>
        <authorList>
            <person name="Simakov O."/>
            <person name="Marletaz F."/>
            <person name="Cho S.J."/>
            <person name="Edsinger-Gonzales E."/>
            <person name="Havlak P."/>
            <person name="Hellsten U."/>
            <person name="Kuo D.H."/>
            <person name="Larsson T."/>
            <person name="Lv J."/>
            <person name="Arendt D."/>
            <person name="Savage R."/>
            <person name="Osoegawa K."/>
            <person name="de Jong P."/>
            <person name="Grimwood J."/>
            <person name="Chapman J.A."/>
            <person name="Shapiro H."/>
            <person name="Aerts A."/>
            <person name="Otillar R.P."/>
            <person name="Terry A.Y."/>
            <person name="Boore J.L."/>
            <person name="Grigoriev I.V."/>
            <person name="Lindberg D.R."/>
            <person name="Seaver E.C."/>
            <person name="Weisblat D.A."/>
            <person name="Putnam N.H."/>
            <person name="Rokhsar D.S."/>
        </authorList>
    </citation>
    <scope>NUCLEOTIDE SEQUENCE</scope>
    <source>
        <strain evidence="5 7">I ESC-2004</strain>
    </source>
</reference>
<dbReference type="InterPro" id="IPR020846">
    <property type="entry name" value="MFS_dom"/>
</dbReference>
<evidence type="ECO:0000256" key="1">
    <source>
        <dbReference type="ARBA" id="ARBA00004141"/>
    </source>
</evidence>
<dbReference type="EMBL" id="KB294122">
    <property type="protein sequence ID" value="ELU14990.1"/>
    <property type="molecule type" value="Genomic_DNA"/>
</dbReference>
<feature type="transmembrane region" description="Helical" evidence="3">
    <location>
        <begin position="331"/>
        <end position="352"/>
    </location>
</feature>
<dbReference type="GO" id="GO:0016020">
    <property type="term" value="C:membrane"/>
    <property type="evidence" value="ECO:0007669"/>
    <property type="project" value="UniProtKB-SubCell"/>
</dbReference>
<evidence type="ECO:0000313" key="6">
    <source>
        <dbReference type="EnsemblMetazoa" id="CapteP167012"/>
    </source>
</evidence>
<dbReference type="PANTHER" id="PTHR11360">
    <property type="entry name" value="MONOCARBOXYLATE TRANSPORTER"/>
    <property type="match status" value="1"/>
</dbReference>
<proteinExistence type="predicted"/>
<reference evidence="6" key="3">
    <citation type="submission" date="2015-06" db="UniProtKB">
        <authorList>
            <consortium name="EnsemblMetazoa"/>
        </authorList>
    </citation>
    <scope>IDENTIFICATION</scope>
</reference>
<dbReference type="SUPFAM" id="SSF103473">
    <property type="entry name" value="MFS general substrate transporter"/>
    <property type="match status" value="1"/>
</dbReference>
<evidence type="ECO:0000256" key="3">
    <source>
        <dbReference type="SAM" id="Phobius"/>
    </source>
</evidence>
<dbReference type="InterPro" id="IPR036259">
    <property type="entry name" value="MFS_trans_sf"/>
</dbReference>
<keyword evidence="3" id="KW-0472">Membrane</keyword>
<evidence type="ECO:0000313" key="5">
    <source>
        <dbReference type="EMBL" id="ELU14990.1"/>
    </source>
</evidence>
<feature type="transmembrane region" description="Helical" evidence="3">
    <location>
        <begin position="68"/>
        <end position="97"/>
    </location>
</feature>
<feature type="transmembrane region" description="Helical" evidence="3">
    <location>
        <begin position="224"/>
        <end position="245"/>
    </location>
</feature>
<feature type="transmembrane region" description="Helical" evidence="3">
    <location>
        <begin position="456"/>
        <end position="476"/>
    </location>
</feature>
<dbReference type="HOGENOM" id="CLU_001265_59_1_1"/>
<dbReference type="PANTHER" id="PTHR11360:SF284">
    <property type="entry name" value="EG:103B4.3 PROTEIN-RELATED"/>
    <property type="match status" value="1"/>
</dbReference>
<feature type="transmembrane region" description="Helical" evidence="3">
    <location>
        <begin position="197"/>
        <end position="218"/>
    </location>
</feature>
<dbReference type="InterPro" id="IPR050327">
    <property type="entry name" value="Proton-linked_MCT"/>
</dbReference>
<dbReference type="GO" id="GO:0008028">
    <property type="term" value="F:monocarboxylic acid transmembrane transporter activity"/>
    <property type="evidence" value="ECO:0007669"/>
    <property type="project" value="TreeGrafter"/>
</dbReference>
<feature type="domain" description="Major facilitator superfamily (MFS) profile" evidence="4">
    <location>
        <begin position="72"/>
        <end position="485"/>
    </location>
</feature>
<evidence type="ECO:0000259" key="4">
    <source>
        <dbReference type="PROSITE" id="PS50850"/>
    </source>
</evidence>
<keyword evidence="7" id="KW-1185">Reference proteome</keyword>